<dbReference type="Gene3D" id="6.10.340.10">
    <property type="match status" value="1"/>
</dbReference>
<dbReference type="SMART" id="SM00388">
    <property type="entry name" value="HisKA"/>
    <property type="match status" value="1"/>
</dbReference>
<keyword evidence="12" id="KW-0902">Two-component regulatory system</keyword>
<keyword evidence="4" id="KW-1003">Cell membrane</keyword>
<dbReference type="InterPro" id="IPR003660">
    <property type="entry name" value="HAMP_dom"/>
</dbReference>
<dbReference type="Pfam" id="PF02518">
    <property type="entry name" value="HATPase_c"/>
    <property type="match status" value="1"/>
</dbReference>
<evidence type="ECO:0000256" key="1">
    <source>
        <dbReference type="ARBA" id="ARBA00000085"/>
    </source>
</evidence>
<dbReference type="SUPFAM" id="SSF55874">
    <property type="entry name" value="ATPase domain of HSP90 chaperone/DNA topoisomerase II/histidine kinase"/>
    <property type="match status" value="1"/>
</dbReference>
<dbReference type="SUPFAM" id="SSF158472">
    <property type="entry name" value="HAMP domain-like"/>
    <property type="match status" value="1"/>
</dbReference>
<dbReference type="Gene3D" id="1.10.287.130">
    <property type="match status" value="1"/>
</dbReference>
<evidence type="ECO:0000256" key="12">
    <source>
        <dbReference type="ARBA" id="ARBA00023012"/>
    </source>
</evidence>
<feature type="transmembrane region" description="Helical" evidence="14">
    <location>
        <begin position="20"/>
        <end position="40"/>
    </location>
</feature>
<evidence type="ECO:0000256" key="9">
    <source>
        <dbReference type="ARBA" id="ARBA00022777"/>
    </source>
</evidence>
<evidence type="ECO:0000256" key="7">
    <source>
        <dbReference type="ARBA" id="ARBA00022692"/>
    </source>
</evidence>
<dbReference type="EMBL" id="FONN01000009">
    <property type="protein sequence ID" value="SFE93838.1"/>
    <property type="molecule type" value="Genomic_DNA"/>
</dbReference>
<dbReference type="CDD" id="cd06225">
    <property type="entry name" value="HAMP"/>
    <property type="match status" value="1"/>
</dbReference>
<dbReference type="CDD" id="cd00082">
    <property type="entry name" value="HisKA"/>
    <property type="match status" value="1"/>
</dbReference>
<feature type="domain" description="Histidine kinase" evidence="15">
    <location>
        <begin position="136"/>
        <end position="355"/>
    </location>
</feature>
<dbReference type="PRINTS" id="PR00344">
    <property type="entry name" value="BCTRLSENSOR"/>
</dbReference>
<dbReference type="InterPro" id="IPR003594">
    <property type="entry name" value="HATPase_dom"/>
</dbReference>
<dbReference type="PROSITE" id="PS50109">
    <property type="entry name" value="HIS_KIN"/>
    <property type="match status" value="1"/>
</dbReference>
<keyword evidence="5" id="KW-0597">Phosphoprotein</keyword>
<dbReference type="GO" id="GO:0000155">
    <property type="term" value="F:phosphorelay sensor kinase activity"/>
    <property type="evidence" value="ECO:0007669"/>
    <property type="project" value="InterPro"/>
</dbReference>
<evidence type="ECO:0000256" key="13">
    <source>
        <dbReference type="ARBA" id="ARBA00023136"/>
    </source>
</evidence>
<keyword evidence="11 14" id="KW-1133">Transmembrane helix</keyword>
<evidence type="ECO:0000256" key="11">
    <source>
        <dbReference type="ARBA" id="ARBA00022989"/>
    </source>
</evidence>
<gene>
    <name evidence="17" type="ORF">SAMN04487969_109215</name>
</gene>
<protein>
    <recommendedName>
        <fullName evidence="3">histidine kinase</fullName>
        <ecNumber evidence="3">2.7.13.3</ecNumber>
    </recommendedName>
</protein>
<dbReference type="Gene3D" id="3.30.565.10">
    <property type="entry name" value="Histidine kinase-like ATPase, C-terminal domain"/>
    <property type="match status" value="1"/>
</dbReference>
<evidence type="ECO:0000256" key="5">
    <source>
        <dbReference type="ARBA" id="ARBA00022553"/>
    </source>
</evidence>
<evidence type="ECO:0000313" key="17">
    <source>
        <dbReference type="EMBL" id="SFE93838.1"/>
    </source>
</evidence>
<dbReference type="PANTHER" id="PTHR45528">
    <property type="entry name" value="SENSOR HISTIDINE KINASE CPXA"/>
    <property type="match status" value="1"/>
</dbReference>
<evidence type="ECO:0000256" key="10">
    <source>
        <dbReference type="ARBA" id="ARBA00022840"/>
    </source>
</evidence>
<dbReference type="SMART" id="SM00304">
    <property type="entry name" value="HAMP"/>
    <property type="match status" value="1"/>
</dbReference>
<keyword evidence="8" id="KW-0547">Nucleotide-binding</keyword>
<dbReference type="FunFam" id="1.10.287.130:FF:000008">
    <property type="entry name" value="Two-component sensor histidine kinase"/>
    <property type="match status" value="1"/>
</dbReference>
<keyword evidence="13 14" id="KW-0472">Membrane</keyword>
<dbReference type="InterPro" id="IPR036890">
    <property type="entry name" value="HATPase_C_sf"/>
</dbReference>
<dbReference type="InterPro" id="IPR005467">
    <property type="entry name" value="His_kinase_dom"/>
</dbReference>
<dbReference type="FunFam" id="3.30.565.10:FF:000006">
    <property type="entry name" value="Sensor histidine kinase WalK"/>
    <property type="match status" value="1"/>
</dbReference>
<dbReference type="GO" id="GO:0005886">
    <property type="term" value="C:plasma membrane"/>
    <property type="evidence" value="ECO:0007669"/>
    <property type="project" value="UniProtKB-SubCell"/>
</dbReference>
<dbReference type="InterPro" id="IPR004358">
    <property type="entry name" value="Sig_transdc_His_kin-like_C"/>
</dbReference>
<feature type="domain" description="HAMP" evidence="16">
    <location>
        <begin position="69"/>
        <end position="121"/>
    </location>
</feature>
<proteinExistence type="predicted"/>
<dbReference type="InterPro" id="IPR036097">
    <property type="entry name" value="HisK_dim/P_sf"/>
</dbReference>
<evidence type="ECO:0000256" key="14">
    <source>
        <dbReference type="SAM" id="Phobius"/>
    </source>
</evidence>
<keyword evidence="9" id="KW-0418">Kinase</keyword>
<dbReference type="GO" id="GO:0005524">
    <property type="term" value="F:ATP binding"/>
    <property type="evidence" value="ECO:0007669"/>
    <property type="project" value="UniProtKB-KW"/>
</dbReference>
<dbReference type="SUPFAM" id="SSF47384">
    <property type="entry name" value="Homodimeric domain of signal transducing histidine kinase"/>
    <property type="match status" value="1"/>
</dbReference>
<comment type="catalytic activity">
    <reaction evidence="1">
        <text>ATP + protein L-histidine = ADP + protein N-phospho-L-histidine.</text>
        <dbReference type="EC" id="2.7.13.3"/>
    </reaction>
</comment>
<evidence type="ECO:0000256" key="3">
    <source>
        <dbReference type="ARBA" id="ARBA00012438"/>
    </source>
</evidence>
<dbReference type="RefSeq" id="WP_231594270.1">
    <property type="nucleotide sequence ID" value="NZ_FONN01000009.1"/>
</dbReference>
<dbReference type="PANTHER" id="PTHR45528:SF8">
    <property type="entry name" value="HISTIDINE KINASE"/>
    <property type="match status" value="1"/>
</dbReference>
<accession>A0A1I2EN11</accession>
<comment type="subcellular location">
    <subcellularLocation>
        <location evidence="2">Cell membrane</location>
        <topology evidence="2">Multi-pass membrane protein</topology>
    </subcellularLocation>
</comment>
<dbReference type="AlphaFoldDB" id="A0A1I2EN11"/>
<evidence type="ECO:0000313" key="18">
    <source>
        <dbReference type="Proteomes" id="UP000183410"/>
    </source>
</evidence>
<keyword evidence="6" id="KW-0808">Transferase</keyword>
<evidence type="ECO:0000256" key="8">
    <source>
        <dbReference type="ARBA" id="ARBA00022741"/>
    </source>
</evidence>
<evidence type="ECO:0000259" key="16">
    <source>
        <dbReference type="PROSITE" id="PS50885"/>
    </source>
</evidence>
<keyword evidence="10" id="KW-0067">ATP-binding</keyword>
<keyword evidence="7 14" id="KW-0812">Transmembrane</keyword>
<evidence type="ECO:0000259" key="15">
    <source>
        <dbReference type="PROSITE" id="PS50109"/>
    </source>
</evidence>
<sequence>MKNKLWTYLYGKKSIRVQMLWAFIFSLILATLFSTIYSMQRPQSGFIYKFLPLGIFVLSFWFSFLLMTRRTIRYFKTITDGLKAMSFGNLSYRIPLSSQDELGHVAQNINHMAEQLQSKLERERQLEKSKMELITSVSHDLRTPLTSIIGYLDLLKTHSFQDVQEQERYIDNAYNKTQQLKKLIDDLFEYTRLSDPDVHLSFQEIDFNRLLAQLVTEFEPVAQEQNILIKKALPAAPVIALMDTGKMVRAIDNLLMNALKFSVKPGEITVQLFVQEGRITLSVENVGQPITKEQEDQLFERFYKMEPSRNHAHMPAGFGLGLSIAKHIVELHNGRIWLNHHQGHYAFCAEFKRPQ</sequence>
<dbReference type="InterPro" id="IPR050398">
    <property type="entry name" value="HssS/ArlS-like"/>
</dbReference>
<reference evidence="18" key="1">
    <citation type="submission" date="2016-10" db="EMBL/GenBank/DDBJ databases">
        <authorList>
            <person name="Varghese N."/>
            <person name="Submissions S."/>
        </authorList>
    </citation>
    <scope>NUCLEOTIDE SEQUENCE [LARGE SCALE GENOMIC DNA]</scope>
    <source>
        <strain evidence="18">CGMCC 1.10223</strain>
    </source>
</reference>
<dbReference type="InterPro" id="IPR003661">
    <property type="entry name" value="HisK_dim/P_dom"/>
</dbReference>
<dbReference type="PROSITE" id="PS50885">
    <property type="entry name" value="HAMP"/>
    <property type="match status" value="1"/>
</dbReference>
<evidence type="ECO:0000256" key="4">
    <source>
        <dbReference type="ARBA" id="ARBA00022475"/>
    </source>
</evidence>
<name>A0A1I2EN11_9BACL</name>
<keyword evidence="18" id="KW-1185">Reference proteome</keyword>
<dbReference type="Proteomes" id="UP000183410">
    <property type="component" value="Unassembled WGS sequence"/>
</dbReference>
<dbReference type="Pfam" id="PF00672">
    <property type="entry name" value="HAMP"/>
    <property type="match status" value="1"/>
</dbReference>
<evidence type="ECO:0000256" key="2">
    <source>
        <dbReference type="ARBA" id="ARBA00004651"/>
    </source>
</evidence>
<evidence type="ECO:0000256" key="6">
    <source>
        <dbReference type="ARBA" id="ARBA00022679"/>
    </source>
</evidence>
<dbReference type="SMART" id="SM00387">
    <property type="entry name" value="HATPase_c"/>
    <property type="match status" value="1"/>
</dbReference>
<organism evidence="17 18">
    <name type="scientific">Paenibacillus algorifonticola</name>
    <dbReference type="NCBI Taxonomy" id="684063"/>
    <lineage>
        <taxon>Bacteria</taxon>
        <taxon>Bacillati</taxon>
        <taxon>Bacillota</taxon>
        <taxon>Bacilli</taxon>
        <taxon>Bacillales</taxon>
        <taxon>Paenibacillaceae</taxon>
        <taxon>Paenibacillus</taxon>
    </lineage>
</organism>
<dbReference type="EC" id="2.7.13.3" evidence="3"/>
<feature type="transmembrane region" description="Helical" evidence="14">
    <location>
        <begin position="46"/>
        <end position="67"/>
    </location>
</feature>
<dbReference type="Pfam" id="PF00512">
    <property type="entry name" value="HisKA"/>
    <property type="match status" value="1"/>
</dbReference>